<dbReference type="InterPro" id="IPR026847">
    <property type="entry name" value="VPS13"/>
</dbReference>
<dbReference type="PANTHER" id="PTHR16166:SF93">
    <property type="entry name" value="INTERMEMBRANE LIPID TRANSFER PROTEIN VPS13"/>
    <property type="match status" value="1"/>
</dbReference>
<evidence type="ECO:0000256" key="2">
    <source>
        <dbReference type="ARBA" id="ARBA00022448"/>
    </source>
</evidence>
<proteinExistence type="inferred from homology"/>
<comment type="similarity">
    <text evidence="1">Belongs to the VPS13 family.</text>
</comment>
<dbReference type="PANTHER" id="PTHR16166">
    <property type="entry name" value="VACUOLAR PROTEIN SORTING-ASSOCIATED PROTEIN VPS13"/>
    <property type="match status" value="1"/>
</dbReference>
<organism evidence="4 5">
    <name type="scientific">Cymbomonas tetramitiformis</name>
    <dbReference type="NCBI Taxonomy" id="36881"/>
    <lineage>
        <taxon>Eukaryota</taxon>
        <taxon>Viridiplantae</taxon>
        <taxon>Chlorophyta</taxon>
        <taxon>Pyramimonadophyceae</taxon>
        <taxon>Pyramimonadales</taxon>
        <taxon>Pyramimonadaceae</taxon>
        <taxon>Cymbomonas</taxon>
    </lineage>
</organism>
<dbReference type="GO" id="GO:0045053">
    <property type="term" value="P:protein retention in Golgi apparatus"/>
    <property type="evidence" value="ECO:0007669"/>
    <property type="project" value="TreeGrafter"/>
</dbReference>
<keyword evidence="2" id="KW-0813">Transport</keyword>
<evidence type="ECO:0000313" key="5">
    <source>
        <dbReference type="Proteomes" id="UP001190700"/>
    </source>
</evidence>
<dbReference type="GO" id="GO:0006623">
    <property type="term" value="P:protein targeting to vacuole"/>
    <property type="evidence" value="ECO:0007669"/>
    <property type="project" value="TreeGrafter"/>
</dbReference>
<accession>A0AAE0L2K9</accession>
<reference evidence="4 5" key="1">
    <citation type="journal article" date="2015" name="Genome Biol. Evol.">
        <title>Comparative Genomics of a Bacterivorous Green Alga Reveals Evolutionary Causalities and Consequences of Phago-Mixotrophic Mode of Nutrition.</title>
        <authorList>
            <person name="Burns J.A."/>
            <person name="Paasch A."/>
            <person name="Narechania A."/>
            <person name="Kim E."/>
        </authorList>
    </citation>
    <scope>NUCLEOTIDE SEQUENCE [LARGE SCALE GENOMIC DNA]</scope>
    <source>
        <strain evidence="4 5">PLY_AMNH</strain>
    </source>
</reference>
<dbReference type="Proteomes" id="UP001190700">
    <property type="component" value="Unassembled WGS sequence"/>
</dbReference>
<keyword evidence="5" id="KW-1185">Reference proteome</keyword>
<evidence type="ECO:0000256" key="1">
    <source>
        <dbReference type="ARBA" id="ARBA00006545"/>
    </source>
</evidence>
<dbReference type="InterPro" id="IPR026854">
    <property type="entry name" value="VPS13_N"/>
</dbReference>
<evidence type="ECO:0000313" key="4">
    <source>
        <dbReference type="EMBL" id="KAK3269420.1"/>
    </source>
</evidence>
<sequence length="397" mass="43766">MFERRVYTYIKTLLSEYVQDFDEDALKVSVWKGAITLENLRLRKDVLRDLDLPISVQAGIIGRLELNIPWGFLGKRAVVAKVSRVYLLAGQSDVERSSEEAGNAERARAKAKQAHLAKAEARWLNKWRNKPENASKGRVGNYMGALMDTILGNLQLEIASVHIRFERNGAGSWSQPSALGVTLERLRASTVDSSGKEVFEVGGLASRLFKAVNLSRLAVYACAEEAFEAKEDWASASIAKWEEYFVPGVSLAGPGADSRQYVVPHVCGKLDYMQLGRAAATAEGEPRRRIALHLDTLQLQATDAQVQQAQLLLDVCSRCSLHSRCHVLMGYVSGAADSATCASGCEPPATCQWLWPRDSLPSDGHNFLSSINGPRCMTVAHRAGIRSHRRCQVFLHS</sequence>
<feature type="domain" description="Chorein N-terminal" evidence="3">
    <location>
        <begin position="1"/>
        <end position="221"/>
    </location>
</feature>
<dbReference type="AlphaFoldDB" id="A0AAE0L2K9"/>
<dbReference type="Pfam" id="PF12624">
    <property type="entry name" value="VPS13_N"/>
    <property type="match status" value="1"/>
</dbReference>
<gene>
    <name evidence="4" type="ORF">CYMTET_22137</name>
</gene>
<comment type="caution">
    <text evidence="4">The sequence shown here is derived from an EMBL/GenBank/DDBJ whole genome shotgun (WGS) entry which is preliminary data.</text>
</comment>
<name>A0AAE0L2K9_9CHLO</name>
<dbReference type="EMBL" id="LGRX02010972">
    <property type="protein sequence ID" value="KAK3269420.1"/>
    <property type="molecule type" value="Genomic_DNA"/>
</dbReference>
<evidence type="ECO:0000259" key="3">
    <source>
        <dbReference type="Pfam" id="PF12624"/>
    </source>
</evidence>
<protein>
    <recommendedName>
        <fullName evidence="3">Chorein N-terminal domain-containing protein</fullName>
    </recommendedName>
</protein>